<gene>
    <name evidence="2" type="ordered locus">Rvan_0348</name>
</gene>
<evidence type="ECO:0000313" key="2">
    <source>
        <dbReference type="EMBL" id="ADP69634.1"/>
    </source>
</evidence>
<feature type="transmembrane region" description="Helical" evidence="1">
    <location>
        <begin position="73"/>
        <end position="95"/>
    </location>
</feature>
<keyword evidence="1" id="KW-0812">Transmembrane</keyword>
<dbReference type="OrthoDB" id="7675159at2"/>
<accession>E3I7L8</accession>
<dbReference type="AlphaFoldDB" id="E3I7L8"/>
<proteinExistence type="predicted"/>
<feature type="transmembrane region" description="Helical" evidence="1">
    <location>
        <begin position="20"/>
        <end position="53"/>
    </location>
</feature>
<dbReference type="Proteomes" id="UP000001399">
    <property type="component" value="Chromosome"/>
</dbReference>
<sequence length="239" mass="25937">MTRTEAGFRMAFRDAARAPAAVLCLSFIGFGVLCHGNGVSLAFALYTTIFMYALPGQVTLVDQIGRDMPLWTAALAVSLTGVRLLPMTIALVPYLRGGRETRPVDYLASHFVSVTLWIESMRRVPFLPRGLRLPFYFGLTTMLVGVSTLGTVAGYLIADRLPPIVAASLIFLTPVYFFMGLSANARAAADFAPILIGFGMAPFFMWLTPSLDLVLSGLVGGTVSFLLFRRKLASRAEKA</sequence>
<dbReference type="Pfam" id="PF03591">
    <property type="entry name" value="AzlC"/>
    <property type="match status" value="1"/>
</dbReference>
<dbReference type="EMBL" id="CP002292">
    <property type="protein sequence ID" value="ADP69634.1"/>
    <property type="molecule type" value="Genomic_DNA"/>
</dbReference>
<keyword evidence="1" id="KW-1133">Transmembrane helix</keyword>
<feature type="transmembrane region" description="Helical" evidence="1">
    <location>
        <begin position="188"/>
        <end position="207"/>
    </location>
</feature>
<dbReference type="KEGG" id="rva:Rvan_0348"/>
<dbReference type="RefSeq" id="WP_013418041.1">
    <property type="nucleotide sequence ID" value="NC_014664.1"/>
</dbReference>
<dbReference type="InterPro" id="IPR011606">
    <property type="entry name" value="Brnchd-chn_aa_trnsp_permease"/>
</dbReference>
<evidence type="ECO:0000256" key="1">
    <source>
        <dbReference type="SAM" id="Phobius"/>
    </source>
</evidence>
<feature type="transmembrane region" description="Helical" evidence="1">
    <location>
        <begin position="133"/>
        <end position="158"/>
    </location>
</feature>
<evidence type="ECO:0000313" key="3">
    <source>
        <dbReference type="Proteomes" id="UP000001399"/>
    </source>
</evidence>
<dbReference type="HOGENOM" id="CLU_093154_0_0_5"/>
<feature type="transmembrane region" description="Helical" evidence="1">
    <location>
        <begin position="213"/>
        <end position="229"/>
    </location>
</feature>
<keyword evidence="1" id="KW-0472">Membrane</keyword>
<organism evidence="2 3">
    <name type="scientific">Rhodomicrobium vannielii (strain ATCC 17100 / DSM 162 / LMG 4299 / NCIMB 10020 / ATH 3.1.1)</name>
    <dbReference type="NCBI Taxonomy" id="648757"/>
    <lineage>
        <taxon>Bacteria</taxon>
        <taxon>Pseudomonadati</taxon>
        <taxon>Pseudomonadota</taxon>
        <taxon>Alphaproteobacteria</taxon>
        <taxon>Hyphomicrobiales</taxon>
        <taxon>Hyphomicrobiaceae</taxon>
        <taxon>Rhodomicrobium</taxon>
    </lineage>
</organism>
<dbReference type="STRING" id="648757.Rvan_0348"/>
<name>E3I7L8_RHOVT</name>
<dbReference type="eggNOG" id="COG1296">
    <property type="taxonomic scope" value="Bacteria"/>
</dbReference>
<keyword evidence="3" id="KW-1185">Reference proteome</keyword>
<reference evidence="3" key="1">
    <citation type="journal article" date="2011" name="J. Bacteriol.">
        <title>Genome sequences of eight morphologically diverse alphaproteobacteria.</title>
        <authorList>
            <consortium name="US DOE Joint Genome Institute"/>
            <person name="Brown P.J."/>
            <person name="Kysela D.T."/>
            <person name="Buechlein A."/>
            <person name="Hemmerich C."/>
            <person name="Brun Y.V."/>
        </authorList>
    </citation>
    <scope>NUCLEOTIDE SEQUENCE [LARGE SCALE GENOMIC DNA]</scope>
    <source>
        <strain evidence="3">ATCC 17100 / ATH 3.1.1 / DSM 162 / LMG 4299</strain>
    </source>
</reference>
<feature type="transmembrane region" description="Helical" evidence="1">
    <location>
        <begin position="164"/>
        <end position="181"/>
    </location>
</feature>
<protein>
    <submittedName>
        <fullName evidence="2">AzlC family protein</fullName>
    </submittedName>
</protein>